<dbReference type="EMBL" id="JBEYXV010000012">
    <property type="protein sequence ID" value="MEU6823651.1"/>
    <property type="molecule type" value="Genomic_DNA"/>
</dbReference>
<evidence type="ECO:0000259" key="1">
    <source>
        <dbReference type="Pfam" id="PF04149"/>
    </source>
</evidence>
<protein>
    <submittedName>
        <fullName evidence="2">DUF397 domain-containing protein</fullName>
    </submittedName>
</protein>
<accession>A0ABV3BRL9</accession>
<dbReference type="RefSeq" id="WP_359352496.1">
    <property type="nucleotide sequence ID" value="NZ_JBEYXV010000012.1"/>
</dbReference>
<evidence type="ECO:0000313" key="2">
    <source>
        <dbReference type="EMBL" id="MEU6823651.1"/>
    </source>
</evidence>
<feature type="domain" description="DUF397" evidence="1">
    <location>
        <begin position="14"/>
        <end position="67"/>
    </location>
</feature>
<proteinExistence type="predicted"/>
<reference evidence="2 3" key="1">
    <citation type="submission" date="2024-06" db="EMBL/GenBank/DDBJ databases">
        <title>The Natural Products Discovery Center: Release of the First 8490 Sequenced Strains for Exploring Actinobacteria Biosynthetic Diversity.</title>
        <authorList>
            <person name="Kalkreuter E."/>
            <person name="Kautsar S.A."/>
            <person name="Yang D."/>
            <person name="Bader C.D."/>
            <person name="Teijaro C.N."/>
            <person name="Fluegel L."/>
            <person name="Davis C.M."/>
            <person name="Simpson J.R."/>
            <person name="Lauterbach L."/>
            <person name="Steele A.D."/>
            <person name="Gui C."/>
            <person name="Meng S."/>
            <person name="Li G."/>
            <person name="Viehrig K."/>
            <person name="Ye F."/>
            <person name="Su P."/>
            <person name="Kiefer A.F."/>
            <person name="Nichols A."/>
            <person name="Cepeda A.J."/>
            <person name="Yan W."/>
            <person name="Fan B."/>
            <person name="Jiang Y."/>
            <person name="Adhikari A."/>
            <person name="Zheng C.-J."/>
            <person name="Schuster L."/>
            <person name="Cowan T.M."/>
            <person name="Smanski M.J."/>
            <person name="Chevrette M.G."/>
            <person name="De Carvalho L.P.S."/>
            <person name="Shen B."/>
        </authorList>
    </citation>
    <scope>NUCLEOTIDE SEQUENCE [LARGE SCALE GENOMIC DNA]</scope>
    <source>
        <strain evidence="2 3">NPDC046838</strain>
    </source>
</reference>
<evidence type="ECO:0000313" key="3">
    <source>
        <dbReference type="Proteomes" id="UP001551176"/>
    </source>
</evidence>
<organism evidence="2 3">
    <name type="scientific">Streptomyces atriruber</name>
    <dbReference type="NCBI Taxonomy" id="545121"/>
    <lineage>
        <taxon>Bacteria</taxon>
        <taxon>Bacillati</taxon>
        <taxon>Actinomycetota</taxon>
        <taxon>Actinomycetes</taxon>
        <taxon>Kitasatosporales</taxon>
        <taxon>Streptomycetaceae</taxon>
        <taxon>Streptomyces</taxon>
    </lineage>
</organism>
<name>A0ABV3BRL9_9ACTN</name>
<dbReference type="InterPro" id="IPR007278">
    <property type="entry name" value="DUF397"/>
</dbReference>
<dbReference type="Pfam" id="PF04149">
    <property type="entry name" value="DUF397"/>
    <property type="match status" value="1"/>
</dbReference>
<comment type="caution">
    <text evidence="2">The sequence shown here is derived from an EMBL/GenBank/DDBJ whole genome shotgun (WGS) entry which is preliminary data.</text>
</comment>
<dbReference type="Proteomes" id="UP001551176">
    <property type="component" value="Unassembled WGS sequence"/>
</dbReference>
<gene>
    <name evidence="2" type="ORF">ABZ921_23705</name>
</gene>
<keyword evidence="3" id="KW-1185">Reference proteome</keyword>
<sequence>MSTGVTSPRIPADLAWFTSSYSNNAGGECIECARTLETVYVRDSKRGPGSPTLAVRRDTWSRFIASAIDGR</sequence>